<dbReference type="Pfam" id="PF01575">
    <property type="entry name" value="MaoC_dehydratas"/>
    <property type="match status" value="1"/>
</dbReference>
<accession>A0A1I2N5C4</accession>
<dbReference type="InterPro" id="IPR003965">
    <property type="entry name" value="Fatty_acid_synthase"/>
</dbReference>
<sequence length="141" mass="15199">MTTKAPISWNAGEELPSITLPPVTRLDLIKYAGASGDYNPIHTIDEEAARAGLPGVIAHGMLTMAVMGRLFSPYLEHGFIKGFQTRFTGMVFVGDVLTVGGKVLGAESTDQGDLYSFDVFARNQKGETVASGQVEFLVFRD</sequence>
<name>A0A1I2N5C4_9BACL</name>
<dbReference type="PRINTS" id="PR01483">
    <property type="entry name" value="FASYNTHASE"/>
</dbReference>
<dbReference type="RefSeq" id="WP_092037777.1">
    <property type="nucleotide sequence ID" value="NZ_FOOK01000011.1"/>
</dbReference>
<feature type="domain" description="MaoC-like" evidence="1">
    <location>
        <begin position="22"/>
        <end position="111"/>
    </location>
</feature>
<dbReference type="STRING" id="201973.SAMN04488025_11167"/>
<dbReference type="SUPFAM" id="SSF54637">
    <property type="entry name" value="Thioesterase/thiol ester dehydrase-isomerase"/>
    <property type="match status" value="1"/>
</dbReference>
<evidence type="ECO:0000313" key="2">
    <source>
        <dbReference type="EMBL" id="SFF99105.1"/>
    </source>
</evidence>
<gene>
    <name evidence="2" type="ORF">SAMN04488025_11167</name>
</gene>
<dbReference type="GO" id="GO:0006633">
    <property type="term" value="P:fatty acid biosynthetic process"/>
    <property type="evidence" value="ECO:0007669"/>
    <property type="project" value="InterPro"/>
</dbReference>
<dbReference type="InterPro" id="IPR002539">
    <property type="entry name" value="MaoC-like_dom"/>
</dbReference>
<organism evidence="2 3">
    <name type="scientific">Planifilum fulgidum</name>
    <dbReference type="NCBI Taxonomy" id="201973"/>
    <lineage>
        <taxon>Bacteria</taxon>
        <taxon>Bacillati</taxon>
        <taxon>Bacillota</taxon>
        <taxon>Bacilli</taxon>
        <taxon>Bacillales</taxon>
        <taxon>Thermoactinomycetaceae</taxon>
        <taxon>Planifilum</taxon>
    </lineage>
</organism>
<protein>
    <submittedName>
        <fullName evidence="2">Acyl dehydratase</fullName>
    </submittedName>
</protein>
<dbReference type="PANTHER" id="PTHR43841">
    <property type="entry name" value="3-HYDROXYACYL-THIOESTER DEHYDRATASE HTDX-RELATED"/>
    <property type="match status" value="1"/>
</dbReference>
<dbReference type="PANTHER" id="PTHR43841:SF3">
    <property type="entry name" value="(3R)-HYDROXYACYL-ACP DEHYDRATASE SUBUNIT HADB"/>
    <property type="match status" value="1"/>
</dbReference>
<dbReference type="Proteomes" id="UP000198661">
    <property type="component" value="Unassembled WGS sequence"/>
</dbReference>
<keyword evidence="3" id="KW-1185">Reference proteome</keyword>
<reference evidence="3" key="1">
    <citation type="submission" date="2016-10" db="EMBL/GenBank/DDBJ databases">
        <authorList>
            <person name="Varghese N."/>
            <person name="Submissions S."/>
        </authorList>
    </citation>
    <scope>NUCLEOTIDE SEQUENCE [LARGE SCALE GENOMIC DNA]</scope>
    <source>
        <strain evidence="3">DSM 44945</strain>
    </source>
</reference>
<proteinExistence type="predicted"/>
<dbReference type="OrthoDB" id="9801625at2"/>
<dbReference type="GO" id="GO:0005835">
    <property type="term" value="C:fatty acid synthase complex"/>
    <property type="evidence" value="ECO:0007669"/>
    <property type="project" value="InterPro"/>
</dbReference>
<dbReference type="GO" id="GO:0004312">
    <property type="term" value="F:fatty acid synthase activity"/>
    <property type="evidence" value="ECO:0007669"/>
    <property type="project" value="InterPro"/>
</dbReference>
<dbReference type="EMBL" id="FOOK01000011">
    <property type="protein sequence ID" value="SFF99105.1"/>
    <property type="molecule type" value="Genomic_DNA"/>
</dbReference>
<dbReference type="AlphaFoldDB" id="A0A1I2N5C4"/>
<dbReference type="InterPro" id="IPR029069">
    <property type="entry name" value="HotDog_dom_sf"/>
</dbReference>
<evidence type="ECO:0000313" key="3">
    <source>
        <dbReference type="Proteomes" id="UP000198661"/>
    </source>
</evidence>
<dbReference type="Gene3D" id="3.10.129.10">
    <property type="entry name" value="Hotdog Thioesterase"/>
    <property type="match status" value="1"/>
</dbReference>
<evidence type="ECO:0000259" key="1">
    <source>
        <dbReference type="Pfam" id="PF01575"/>
    </source>
</evidence>